<feature type="transmembrane region" description="Helical" evidence="10">
    <location>
        <begin position="60"/>
        <end position="82"/>
    </location>
</feature>
<dbReference type="Pfam" id="PF00664">
    <property type="entry name" value="ABC_membrane"/>
    <property type="match status" value="1"/>
</dbReference>
<keyword evidence="5" id="KW-0547">Nucleotide-binding</keyword>
<accession>A0A1E4SRN6</accession>
<evidence type="ECO:0000259" key="11">
    <source>
        <dbReference type="PROSITE" id="PS50893"/>
    </source>
</evidence>
<dbReference type="GO" id="GO:0090374">
    <property type="term" value="P:oligopeptide export from mitochondrion"/>
    <property type="evidence" value="ECO:0007669"/>
    <property type="project" value="EnsemblFungi"/>
</dbReference>
<dbReference type="AlphaFoldDB" id="A0A1E4SRN6"/>
<feature type="domain" description="ABC transporter" evidence="11">
    <location>
        <begin position="391"/>
        <end position="631"/>
    </location>
</feature>
<dbReference type="Gene3D" id="3.40.50.300">
    <property type="entry name" value="P-loop containing nucleotide triphosphate hydrolases"/>
    <property type="match status" value="1"/>
</dbReference>
<keyword evidence="4 10" id="KW-0812">Transmembrane</keyword>
<dbReference type="GO" id="GO:0015421">
    <property type="term" value="F:ABC-type oligopeptide transporter activity"/>
    <property type="evidence" value="ECO:0007669"/>
    <property type="project" value="EnsemblFungi"/>
</dbReference>
<dbReference type="InterPro" id="IPR003593">
    <property type="entry name" value="AAA+_ATPase"/>
</dbReference>
<dbReference type="InterPro" id="IPR027417">
    <property type="entry name" value="P-loop_NTPase"/>
</dbReference>
<dbReference type="InterPro" id="IPR036640">
    <property type="entry name" value="ABC1_TM_sf"/>
</dbReference>
<keyword evidence="14" id="KW-1185">Reference proteome</keyword>
<evidence type="ECO:0000256" key="2">
    <source>
        <dbReference type="ARBA" id="ARBA00005580"/>
    </source>
</evidence>
<dbReference type="PROSITE" id="PS00211">
    <property type="entry name" value="ABC_TRANSPORTER_1"/>
    <property type="match status" value="1"/>
</dbReference>
<dbReference type="SUPFAM" id="SSF52540">
    <property type="entry name" value="P-loop containing nucleoside triphosphate hydrolases"/>
    <property type="match status" value="1"/>
</dbReference>
<dbReference type="RefSeq" id="XP_020067298.1">
    <property type="nucleotide sequence ID" value="XM_020209043.1"/>
</dbReference>
<comment type="subcellular location">
    <subcellularLocation>
        <location evidence="1">Membrane</location>
        <topology evidence="1">Multi-pass membrane protein</topology>
    </subcellularLocation>
</comment>
<dbReference type="Gene3D" id="1.20.1560.10">
    <property type="entry name" value="ABC transporter type 1, transmembrane domain"/>
    <property type="match status" value="1"/>
</dbReference>
<evidence type="ECO:0000256" key="9">
    <source>
        <dbReference type="SAM" id="MobiDB-lite"/>
    </source>
</evidence>
<dbReference type="PANTHER" id="PTHR43394">
    <property type="entry name" value="ATP-DEPENDENT PERMEASE MDL1, MITOCHONDRIAL"/>
    <property type="match status" value="1"/>
</dbReference>
<evidence type="ECO:0000313" key="14">
    <source>
        <dbReference type="Proteomes" id="UP000094285"/>
    </source>
</evidence>
<dbReference type="GO" id="GO:0005524">
    <property type="term" value="F:ATP binding"/>
    <property type="evidence" value="ECO:0007669"/>
    <property type="project" value="UniProtKB-KW"/>
</dbReference>
<feature type="transmembrane region" description="Helical" evidence="10">
    <location>
        <begin position="298"/>
        <end position="323"/>
    </location>
</feature>
<evidence type="ECO:0000256" key="7">
    <source>
        <dbReference type="ARBA" id="ARBA00022989"/>
    </source>
</evidence>
<dbReference type="SUPFAM" id="SSF90123">
    <property type="entry name" value="ABC transporter transmembrane region"/>
    <property type="match status" value="1"/>
</dbReference>
<dbReference type="InterPro" id="IPR017871">
    <property type="entry name" value="ABC_transporter-like_CS"/>
</dbReference>
<proteinExistence type="inferred from homology"/>
<dbReference type="FunFam" id="1.20.1560.10:FF:000058">
    <property type="entry name" value="ABC transporter B family member 25"/>
    <property type="match status" value="1"/>
</dbReference>
<dbReference type="OrthoDB" id="6500128at2759"/>
<reference evidence="14" key="1">
    <citation type="submission" date="2016-05" db="EMBL/GenBank/DDBJ databases">
        <title>Comparative genomics of biotechnologically important yeasts.</title>
        <authorList>
            <consortium name="DOE Joint Genome Institute"/>
            <person name="Riley R."/>
            <person name="Haridas S."/>
            <person name="Wolfe K.H."/>
            <person name="Lopes M.R."/>
            <person name="Hittinger C.T."/>
            <person name="Goker M."/>
            <person name="Salamov A."/>
            <person name="Wisecaver J."/>
            <person name="Long T.M."/>
            <person name="Aerts A.L."/>
            <person name="Barry K."/>
            <person name="Choi C."/>
            <person name="Clum A."/>
            <person name="Coughlan A.Y."/>
            <person name="Deshpande S."/>
            <person name="Douglass A.P."/>
            <person name="Hanson S.J."/>
            <person name="Klenk H.-P."/>
            <person name="Labutti K."/>
            <person name="Lapidus A."/>
            <person name="Lindquist E."/>
            <person name="Lipzen A."/>
            <person name="Meier-Kolthoff J.P."/>
            <person name="Ohm R.A."/>
            <person name="Otillar R.P."/>
            <person name="Pangilinan J."/>
            <person name="Peng Y."/>
            <person name="Rokas A."/>
            <person name="Rosa C.A."/>
            <person name="Scheuner C."/>
            <person name="Sibirny A.A."/>
            <person name="Slot J.C."/>
            <person name="Stielow J.B."/>
            <person name="Sun H."/>
            <person name="Kurtzman C.P."/>
            <person name="Blackwell M."/>
            <person name="Grigoriev I.V."/>
            <person name="Jeffries T.W."/>
        </authorList>
    </citation>
    <scope>NUCLEOTIDE SEQUENCE [LARGE SCALE GENOMIC DNA]</scope>
    <source>
        <strain evidence="14">NRRL Y-17324</strain>
    </source>
</reference>
<keyword evidence="3" id="KW-0813">Transport</keyword>
<evidence type="ECO:0000256" key="1">
    <source>
        <dbReference type="ARBA" id="ARBA00004141"/>
    </source>
</evidence>
<evidence type="ECO:0000259" key="12">
    <source>
        <dbReference type="PROSITE" id="PS50929"/>
    </source>
</evidence>
<feature type="domain" description="ABC transmembrane type-1" evidence="12">
    <location>
        <begin position="64"/>
        <end position="358"/>
    </location>
</feature>
<dbReference type="SMART" id="SM00382">
    <property type="entry name" value="AAA"/>
    <property type="match status" value="1"/>
</dbReference>
<evidence type="ECO:0000256" key="10">
    <source>
        <dbReference type="SAM" id="Phobius"/>
    </source>
</evidence>
<dbReference type="PANTHER" id="PTHR43394:SF1">
    <property type="entry name" value="ATP-BINDING CASSETTE SUB-FAMILY B MEMBER 10, MITOCHONDRIAL"/>
    <property type="match status" value="1"/>
</dbReference>
<comment type="similarity">
    <text evidence="2">Belongs to the ABC transporter superfamily. ABCB family. Mitochondrial peptide exporter (TC 3.A.1.212) subfamily.</text>
</comment>
<evidence type="ECO:0000256" key="8">
    <source>
        <dbReference type="ARBA" id="ARBA00023136"/>
    </source>
</evidence>
<feature type="region of interest" description="Disordered" evidence="9">
    <location>
        <begin position="18"/>
        <end position="38"/>
    </location>
</feature>
<keyword evidence="6" id="KW-0067">ATP-binding</keyword>
<keyword evidence="7 10" id="KW-1133">Transmembrane helix</keyword>
<dbReference type="InterPro" id="IPR039421">
    <property type="entry name" value="Type_1_exporter"/>
</dbReference>
<dbReference type="GO" id="GO:0005743">
    <property type="term" value="C:mitochondrial inner membrane"/>
    <property type="evidence" value="ECO:0007669"/>
    <property type="project" value="EnsemblFungi"/>
</dbReference>
<protein>
    <submittedName>
        <fullName evidence="13">Uncharacterized protein</fullName>
    </submittedName>
</protein>
<evidence type="ECO:0000256" key="6">
    <source>
        <dbReference type="ARBA" id="ARBA00022840"/>
    </source>
</evidence>
<evidence type="ECO:0000256" key="4">
    <source>
        <dbReference type="ARBA" id="ARBA00022692"/>
    </source>
</evidence>
<evidence type="ECO:0000313" key="13">
    <source>
        <dbReference type="EMBL" id="ODV82176.1"/>
    </source>
</evidence>
<dbReference type="CDD" id="cd18573">
    <property type="entry name" value="ABC_6TM_ABCB10_like"/>
    <property type="match status" value="1"/>
</dbReference>
<dbReference type="InterPro" id="IPR011527">
    <property type="entry name" value="ABC1_TM_dom"/>
</dbReference>
<dbReference type="EMBL" id="KV453909">
    <property type="protein sequence ID" value="ODV82176.1"/>
    <property type="molecule type" value="Genomic_DNA"/>
</dbReference>
<evidence type="ECO:0000256" key="3">
    <source>
        <dbReference type="ARBA" id="ARBA00022448"/>
    </source>
</evidence>
<feature type="transmembrane region" description="Helical" evidence="10">
    <location>
        <begin position="211"/>
        <end position="233"/>
    </location>
</feature>
<name>A0A1E4SRN6_9ASCO</name>
<sequence length="636" mass="70446">MALLKPIALQVRFNSSAQSPEPVQIPKPQTNDSTGAKPKAQSLWKDILRLLRLARPEYKLLFYALMCLIATSATSMLVPLFIGKIIDTTKDDDDDTSDRRIMGLAPVQFYSSMCVLFGLGALANFGRTYLLRTVGERFVARLRSRLFLKILSQDSYFFDVGPTKTGMKTGDLISRLSSDTQVISKTLSGNVSDGARSLISGLVGLSMMCFVSWKLTLCMSLLFPPLIVMSSVYGRKIKVLSRQVQENLGLMTKVTEEKLNGLKTIQSFAKQRSVVHDYNHEIKKIFDTSLREGKLSGIYYGINGLLGNVSMIGLLIVGTQLIGNGELTIGELSSFMMYAIYTGSSVFGLGNFYTELMKGIGAAERIFELIELKPSIATSIGKKVDNIYGDIKFKNIKFNYPSRKDSVIFRDLNLTIKLDENVCFVGPSGSGKSTILQLLLRFYDPLQGEVTINDHNIKDLNLNYYRSKLGYVQQEPFLFSGTIRENLVFGKEDATEEEIEEALRLSNSQGFIDALPDGIDTVIGPSNSTQLSGGQKQRISLARTLICKPKVLLLDEATSALDSISEEIVMRNLNRLNREQGVAIISIAHRLSTIKNSDRIVVLDSAGEVLEDGSFTALYNNSNSALNKLLKNHNLE</sequence>
<dbReference type="FunFam" id="3.40.50.300:FF:000218">
    <property type="entry name" value="Multidrug ABC transporter ATP-binding protein"/>
    <property type="match status" value="1"/>
</dbReference>
<feature type="transmembrane region" description="Helical" evidence="10">
    <location>
        <begin position="335"/>
        <end position="353"/>
    </location>
</feature>
<dbReference type="PROSITE" id="PS50893">
    <property type="entry name" value="ABC_TRANSPORTER_2"/>
    <property type="match status" value="1"/>
</dbReference>
<keyword evidence="8 10" id="KW-0472">Membrane</keyword>
<dbReference type="PROSITE" id="PS50929">
    <property type="entry name" value="ABC_TM1F"/>
    <property type="match status" value="1"/>
</dbReference>
<feature type="compositionally biased region" description="Polar residues" evidence="9">
    <location>
        <begin position="18"/>
        <end position="34"/>
    </location>
</feature>
<dbReference type="GeneID" id="30983179"/>
<evidence type="ECO:0000256" key="5">
    <source>
        <dbReference type="ARBA" id="ARBA00022741"/>
    </source>
</evidence>
<organism evidence="13 14">
    <name type="scientific">Suhomyces tanzawaensis NRRL Y-17324</name>
    <dbReference type="NCBI Taxonomy" id="984487"/>
    <lineage>
        <taxon>Eukaryota</taxon>
        <taxon>Fungi</taxon>
        <taxon>Dikarya</taxon>
        <taxon>Ascomycota</taxon>
        <taxon>Saccharomycotina</taxon>
        <taxon>Pichiomycetes</taxon>
        <taxon>Debaryomycetaceae</taxon>
        <taxon>Suhomyces</taxon>
    </lineage>
</organism>
<dbReference type="InterPro" id="IPR003439">
    <property type="entry name" value="ABC_transporter-like_ATP-bd"/>
</dbReference>
<feature type="transmembrane region" description="Helical" evidence="10">
    <location>
        <begin position="103"/>
        <end position="123"/>
    </location>
</feature>
<dbReference type="Proteomes" id="UP000094285">
    <property type="component" value="Unassembled WGS sequence"/>
</dbReference>
<dbReference type="Pfam" id="PF00005">
    <property type="entry name" value="ABC_tran"/>
    <property type="match status" value="1"/>
</dbReference>
<dbReference type="STRING" id="984487.A0A1E4SRN6"/>
<dbReference type="GO" id="GO:0016887">
    <property type="term" value="F:ATP hydrolysis activity"/>
    <property type="evidence" value="ECO:0007669"/>
    <property type="project" value="EnsemblFungi"/>
</dbReference>
<gene>
    <name evidence="13" type="ORF">CANTADRAFT_44037</name>
</gene>